<feature type="region of interest" description="Disordered" evidence="3">
    <location>
        <begin position="266"/>
        <end position="308"/>
    </location>
</feature>
<feature type="compositionally biased region" description="Polar residues" evidence="3">
    <location>
        <begin position="1"/>
        <end position="11"/>
    </location>
</feature>
<feature type="domain" description="C2" evidence="4">
    <location>
        <begin position="3865"/>
        <end position="3996"/>
    </location>
</feature>
<dbReference type="InterPro" id="IPR001478">
    <property type="entry name" value="PDZ"/>
</dbReference>
<dbReference type="FunFam" id="2.60.40.150:FF:000137">
    <property type="entry name" value="Piccolo presynaptic cytomatrix protein"/>
    <property type="match status" value="1"/>
</dbReference>
<dbReference type="GO" id="GO:0030424">
    <property type="term" value="C:axon"/>
    <property type="evidence" value="ECO:0007669"/>
    <property type="project" value="TreeGrafter"/>
</dbReference>
<dbReference type="CDD" id="cd06714">
    <property type="entry name" value="PDZ_RIM-like"/>
    <property type="match status" value="1"/>
</dbReference>
<dbReference type="InterPro" id="IPR035892">
    <property type="entry name" value="C2_domain_sf"/>
</dbReference>
<feature type="region of interest" description="Disordered" evidence="3">
    <location>
        <begin position="1490"/>
        <end position="1536"/>
    </location>
</feature>
<feature type="region of interest" description="Disordered" evidence="3">
    <location>
        <begin position="113"/>
        <end position="151"/>
    </location>
</feature>
<feature type="region of interest" description="Disordered" evidence="3">
    <location>
        <begin position="2031"/>
        <end position="2055"/>
    </location>
</feature>
<dbReference type="GO" id="GO:0035418">
    <property type="term" value="P:protein localization to synapse"/>
    <property type="evidence" value="ECO:0007669"/>
    <property type="project" value="TreeGrafter"/>
</dbReference>
<feature type="coiled-coil region" evidence="2">
    <location>
        <begin position="2962"/>
        <end position="2999"/>
    </location>
</feature>
<feature type="compositionally biased region" description="Acidic residues" evidence="3">
    <location>
        <begin position="2706"/>
        <end position="2715"/>
    </location>
</feature>
<feature type="region of interest" description="Disordered" evidence="3">
    <location>
        <begin position="4001"/>
        <end position="4084"/>
    </location>
</feature>
<dbReference type="SUPFAM" id="SSF50156">
    <property type="entry name" value="PDZ domain-like"/>
    <property type="match status" value="1"/>
</dbReference>
<accession>A0AAY4BV53</accession>
<feature type="compositionally biased region" description="Polar residues" evidence="3">
    <location>
        <begin position="558"/>
        <end position="568"/>
    </location>
</feature>
<feature type="region of interest" description="Disordered" evidence="3">
    <location>
        <begin position="2776"/>
        <end position="2946"/>
    </location>
</feature>
<dbReference type="GO" id="GO:0098978">
    <property type="term" value="C:glutamatergic synapse"/>
    <property type="evidence" value="ECO:0007669"/>
    <property type="project" value="TreeGrafter"/>
</dbReference>
<dbReference type="SMART" id="SM00239">
    <property type="entry name" value="C2"/>
    <property type="match status" value="1"/>
</dbReference>
<dbReference type="GO" id="GO:0016020">
    <property type="term" value="C:membrane"/>
    <property type="evidence" value="ECO:0007669"/>
    <property type="project" value="InterPro"/>
</dbReference>
<feature type="region of interest" description="Disordered" evidence="3">
    <location>
        <begin position="741"/>
        <end position="843"/>
    </location>
</feature>
<name>A0AAY4BV53_9TELE</name>
<dbReference type="InterPro" id="IPR000008">
    <property type="entry name" value="C2_dom"/>
</dbReference>
<feature type="compositionally biased region" description="Low complexity" evidence="3">
    <location>
        <begin position="3480"/>
        <end position="3499"/>
    </location>
</feature>
<feature type="compositionally biased region" description="Polar residues" evidence="3">
    <location>
        <begin position="432"/>
        <end position="444"/>
    </location>
</feature>
<keyword evidence="1" id="KW-0677">Repeat</keyword>
<dbReference type="SMART" id="SM00228">
    <property type="entry name" value="PDZ"/>
    <property type="match status" value="1"/>
</dbReference>
<feature type="compositionally biased region" description="Polar residues" evidence="3">
    <location>
        <begin position="139"/>
        <end position="151"/>
    </location>
</feature>
<evidence type="ECO:0000313" key="7">
    <source>
        <dbReference type="Proteomes" id="UP000694580"/>
    </source>
</evidence>
<organism evidence="6 7">
    <name type="scientific">Denticeps clupeoides</name>
    <name type="common">denticle herring</name>
    <dbReference type="NCBI Taxonomy" id="299321"/>
    <lineage>
        <taxon>Eukaryota</taxon>
        <taxon>Metazoa</taxon>
        <taxon>Chordata</taxon>
        <taxon>Craniata</taxon>
        <taxon>Vertebrata</taxon>
        <taxon>Euteleostomi</taxon>
        <taxon>Actinopterygii</taxon>
        <taxon>Neopterygii</taxon>
        <taxon>Teleostei</taxon>
        <taxon>Clupei</taxon>
        <taxon>Clupeiformes</taxon>
        <taxon>Denticipitoidei</taxon>
        <taxon>Denticipitidae</taxon>
        <taxon>Denticeps</taxon>
    </lineage>
</organism>
<evidence type="ECO:0000256" key="1">
    <source>
        <dbReference type="ARBA" id="ARBA00022737"/>
    </source>
</evidence>
<dbReference type="InterPro" id="IPR052098">
    <property type="entry name" value="Presynaptic_Scaffold_Bsn/Pclo"/>
</dbReference>
<evidence type="ECO:0000256" key="2">
    <source>
        <dbReference type="SAM" id="Coils"/>
    </source>
</evidence>
<dbReference type="PRINTS" id="PR00399">
    <property type="entry name" value="SYNAPTOTAGMN"/>
</dbReference>
<feature type="compositionally biased region" description="Basic and acidic residues" evidence="3">
    <location>
        <begin position="391"/>
        <end position="408"/>
    </location>
</feature>
<feature type="region of interest" description="Disordered" evidence="3">
    <location>
        <begin position="3821"/>
        <end position="3865"/>
    </location>
</feature>
<reference evidence="6" key="3">
    <citation type="submission" date="2025-09" db="UniProtKB">
        <authorList>
            <consortium name="Ensembl"/>
        </authorList>
    </citation>
    <scope>IDENTIFICATION</scope>
</reference>
<dbReference type="Pfam" id="PF00168">
    <property type="entry name" value="C2"/>
    <property type="match status" value="1"/>
</dbReference>
<dbReference type="GeneTree" id="ENSGT00620000087961"/>
<feature type="compositionally biased region" description="Polar residues" evidence="3">
    <location>
        <begin position="2872"/>
        <end position="2889"/>
    </location>
</feature>
<dbReference type="PANTHER" id="PTHR14113">
    <property type="entry name" value="PICCOLO/BASSOON"/>
    <property type="match status" value="1"/>
</dbReference>
<feature type="compositionally biased region" description="Polar residues" evidence="3">
    <location>
        <begin position="4070"/>
        <end position="4079"/>
    </location>
</feature>
<feature type="compositionally biased region" description="Low complexity" evidence="3">
    <location>
        <begin position="3824"/>
        <end position="3844"/>
    </location>
</feature>
<evidence type="ECO:0000259" key="5">
    <source>
        <dbReference type="PROSITE" id="PS50106"/>
    </source>
</evidence>
<feature type="domain" description="PDZ" evidence="5">
    <location>
        <begin position="3686"/>
        <end position="3767"/>
    </location>
</feature>
<feature type="compositionally biased region" description="Acidic residues" evidence="3">
    <location>
        <begin position="543"/>
        <end position="552"/>
    </location>
</feature>
<dbReference type="InterPro" id="IPR001565">
    <property type="entry name" value="Synaptotagmin"/>
</dbReference>
<gene>
    <name evidence="6" type="primary">pclob</name>
</gene>
<keyword evidence="7" id="KW-1185">Reference proteome</keyword>
<evidence type="ECO:0000313" key="6">
    <source>
        <dbReference type="Ensembl" id="ENSDCDP00010024758.1"/>
    </source>
</evidence>
<feature type="region of interest" description="Disordered" evidence="3">
    <location>
        <begin position="1"/>
        <end position="20"/>
    </location>
</feature>
<dbReference type="InterPro" id="IPR036034">
    <property type="entry name" value="PDZ_sf"/>
</dbReference>
<dbReference type="CDD" id="cd04031">
    <property type="entry name" value="C2A_RIM1alpha"/>
    <property type="match status" value="1"/>
</dbReference>
<dbReference type="PANTHER" id="PTHR14113:SF6">
    <property type="entry name" value="PROTEIN PICCOLO"/>
    <property type="match status" value="1"/>
</dbReference>
<dbReference type="Proteomes" id="UP000694580">
    <property type="component" value="Chromosome 17"/>
</dbReference>
<feature type="compositionally biased region" description="Low complexity" evidence="3">
    <location>
        <begin position="422"/>
        <end position="431"/>
    </location>
</feature>
<feature type="compositionally biased region" description="Low complexity" evidence="3">
    <location>
        <begin position="2898"/>
        <end position="2911"/>
    </location>
</feature>
<feature type="region of interest" description="Disordered" evidence="3">
    <location>
        <begin position="3567"/>
        <end position="3601"/>
    </location>
</feature>
<dbReference type="Gene3D" id="2.30.42.10">
    <property type="match status" value="1"/>
</dbReference>
<sequence length="4106" mass="448547">MSKVQDQSVEQISKDLPDNLSGALEETAKLDEKSAVDIIRSDVLENKALKYPLETSRNSDSIGRNSFEEQVLVEQRSVDLNASARDVVFAETAVNYLSDTGPDRLQIVSSPTTESVVIEDDSEISETQTDPNTEEISKGQHSSTEATTENISNVEEELAEPVVKYSGQSLSTEDTLEDLNTVNSAACHVERSESRVTAGEQENAEVISEPQIELLDTTKNDTQAAQEAFYVSAEEELRAIQKASEAADKYTETLKPQVVVARKQNYDSMEDSSESEPSPLLQRRKISSDSSSSGDYKANSPESVDDEEFIRRQLVEMGEDGEMDSATEKPKLLLKNLTIDLNASPKHSPSLEDLAEATHVIPLSQTVSREEMCVSNDNEIITTEGFNTADDSAHERVHGQKSTDECKVSMESLIDSPEEQSKGSSSVHVSSFTPGTASSTSVSSFDEDTDSSPSHKKKSLDSKHRKAKHRPHGQILPTIVDSSEEDDQHREEDNLKEQEKTREEQYSKKSSKKYKKDNDELRAQRKHEHPIQTSNISSIEDTSNTEDLEQAAEIDFISKTSGSELSKSIESETDEIAARPKPVLMIEETCSVPSISPYFPTESDRESQASEKPLKTADEAYEELMMKAETVKSMREKQRTPDIEPLYGGMTIEDYAYESLVEEPPFENQSRLHDTHVLDQSRISVLDYVQKLRKPEDVYEEMLQKREDLIPTEQQTLQDATPPVVPETCYVSILGSESMSYDELSRQQKEVLTPGTSPTQPSPISPASGSLSYDSPEVILIPSSSDEEDLKGEGKKDIDDSATRRDLYPIPDLKITQCSSNEEDQEEEEHEDVMPTDKGSTIDEQATTVNEPASTQSTEPISVICVMPPMPKVKPKVPPRPQIHAKPQIPQKPQLYSIPADPSKFGCGPEIVDQNSSMPAAPLHHVPVLFDPAIPTALETNATVVIPIPDTESLGPVESTASAVPPPFQHVPGTAAVLSTISVSIKSFPVTEVKVVKAQIAVSDPISAATPLHEPVIVKIPDVVSPLSIVPEPKLVETAKIPANPPCRIAEQTSHPAENSTLAATGKGPTVPFSVPGSVSRDQITTLPSLPVTIQMPDLVTSPVSTPDQELSTAVAVPASIINRSPDVSNARFSSIEPVQAAVPSPIPVPIQKAVISPLPEPSPVIVQMPDLVSSPSQVPICAFSSASVLASEITLIPNETRNQIPVVEPTPHPGPSPVLIEVVKPRLNLTAESAALPPQTGPSIPCPTLVADIQPPSRPPITVHTSSTISAVPPPPPPPPPPVPLTAYIPQAPTTTVAVVSPTIPAVSSTVASSAALRTLPCQPIQSVLADIQPRIEGVFPTSDAGPLNVSTITSSPQILPTLQTRQGHVVIILPRGSSFENISVINQAAQDVTNSVTVAATGSSVQASSQIPSVVPPLFSTPHVIPHSFSESVSTSIVPSTVTSTITTTTVASLVCHKQQSLTSIGSQETADVTAIPPPPIQPIFKAPPIKKPPVLSQETPTTGIKDSPKLEPSVTEMHTASSTLKHSTPPPVPPKPTCIPAGLKFSHKPGEIIRPPLSPQPTAAYRIPFDQPKAATLPRIREPPNVLSLSLTTPVESKLSATSPKSPLSPRFAKTLETYVVITLPSEPGTPVESITTQAPVRRASLPTSKIQTVSVSAVPPPKPIPQAEPLPTSPKDVAGIHSLTQETLCAPPLPPPRQEVTVPLPPLPVSIQIEPIVTLAAIPTLFQEVPSIVEMSALQNPVAPLPVSHLDQESIIPEPYSTRPVSLHSQEMSRLEQHVPVPECTETKSSVLQQQLPLETPAVLSGKQEPDISIGLALGSTSEPIPSVWVSEERQEIKMPTVAPFGIPQFAKSMESKDVYIPEIQEAIPGSGSPIAYTQFTQAVEGQQARGPENQQRATMPTGPVKITQFSKSIESQEIRGPEKVVSSVSQVFSAISTTGQQPETLPKVVTQVVTTEVQRTTTVSVVQERLQEEPVPESHNVAVTITPDIIPFKIQPEPKQNGRIHYPGDVIDLRTLKVNVTMTDKGMDLTAPESSRQSVSSDSSGRQSTAVQPEVVNLCNEIVPATTLSVVTDSITIVTCSATIASFKNTDKPLDLGSAMSTPLPLTTYKPFEPLAQIVYRPVNSQPMTRASTETPINLSHIAMESKTYTNVPVTIAPGILTSGSIYTPPLVPAYTDSFANDAVDLTTSKPVKAIVALSSAGPVTSIVEDDGTPVDLTAGRQTVCCDVIYNLPFARSCRTQPPSTSLPDNYFGFTEDQMNYQNATTSVITDLSNIKKSVSDNNFTQAELFYYEGKNGFSYQNGASDHAIDLTSSRMSTGEYENIWNKMYVFRFFKCKCLIETSLYSHGVIRSSSGIVYSSVAEPVPSTYVITSQPGSIFSTTYEHLTGTNINNSMQTYSALQDQPSPYSLLPATVADQIELSKEILPSAFTNLIPSLTAFPNLYSDATLEAIAASLDALISPNLSGLDDSKTQQFQAEREFLELEKMKQLCLAEELEWERQEILRYREQEQLIVQKELEELHSMKHQLLLQQEEERQAHLILQQETFAQQQLQLEQIHQLQQQLQQQLEEQKCYPFGFEQLEGISPPRNTHIKHIETEYPGGDNGHYWPVKDDTSISSAVVTGQQSNQKWGTVPSDGFNKEPPELLSKTLPSFIKNEVVFSVGGKKIVESCVQTDDEDGIERPCTGRRRRSKRSVDSCIQTDDEDQDDWDVPVRSRRRSRSSKYVDGEKGKGSKVSSIAIQTVAEISVQTDHSGTIRRSPVRAQLDTKVEIADQKQRAESCQTETDSDGASSQKDKRRPTPIEIGVSTHLKADATGIPSIPKSPKVLYSPVSPVSPNKSIEFGKSAKSGQKMLTPEPSRHSPGSPRSLKTSQRSLSDPKSLSPNTDDRLMSTYHYSESYSSKGSQSGTPYGSQKKVKRTLPHPPPEEDTIIGPSGYSTGSARRRMCRNTTMARAKILQDIDKELDLVERESSKLRKKQAELDEEEKEIDAKLRYLEMGINRRKEALLKEREKRERAYLQGVAEERDYMSDSEVSNIREARGNGHGLERPRTAPQSEFNQFIPPQTETGTQYGDLSGPYSHYQYAPQTQAATHYPQQTLYQQQSMYHQQVSPYQTQSIYSSVPTRQQSQGSGYQHASQLLLMQQKPRQATLSDLEPKITTNYEVIRNQPLLMVPTSTDNTYGVSHLGGKYSSLDLRMGLEERSSMASSPMSSISAESFYADLDHHNARNYVLIDDIGELTKGSTGLGSSFNIPDKDMTKADRLLRAAEVRRTAEVADFLGPLQTSGRLHSYGKTEEDSMEEPYELKLLKQQIKQEFRRGTEGLDPLTGLPHYLAGDSSYRHFPKAEKYSISRLTLEKQAAKQLPASVIYQKQVKQKKAALMDPKITKFSPIQENRDLEPDYSSFLASTGSSVAGLSTRARLLQDEITFGLRKNIAEQQKYLGSTLGANLAQSLNLGQSLNLSPNMRSALQDDGTYPSGSRSRPSSRPSSVYGLDLSMKRDLSSSSLRLKSEGEGTDATFGSARAKPTSLPISQSRGRIPIVAQNSEEESPLSPVGQPMGMARASAGPLPPISADSRDQYGSSHSLPEVQQHMREESRTRGYDRDIAFMMDDLQGAMSDSEAYHLRQEESDWFDKPREGRGAAHSVLSSLFQKSLHYPFPHTRIKVLRDLKDHSVSGKLFILNGNGLGIRIVGGKEVPGTNGEIGAYVAKVSPGGQAEQSGKIVEGMQVLEWNGITLAGKTYEQVQSIVGQQSAETELCVRLDLNMLSDVEHPQQLELHPQMKRSPGVDPKQLAAELQKVSQQQTPAAMLAALEKGGHIHSGPASASSSAVPSPGQPGSPSVNKKRHSSKSTEALKSQPHPITGEIQLQINYDKNMGNLIVHVLQARNLAPRDNNGYSDPFVKVYLLPGRGQVMVVQNASAENKRRTKCAQKTQNPEWNQTVIYKNIHLEQLKRKTLEVTVWDYDRYSSNDFLGEVLIDLSNTTQLDNVPRWHPLKEQSESIHHGRAQPPQGNQQTPKNSVIKSRSHGIFPDPSKDSQMPTIEKSHSSPGSSKSSSESHLRSHGPSRSQSKSSVTQAHLEDAGNAIAAAEAAVQQSRLQPKII</sequence>
<dbReference type="GO" id="GO:0048788">
    <property type="term" value="C:cytoskeleton of presynaptic active zone"/>
    <property type="evidence" value="ECO:0007669"/>
    <property type="project" value="TreeGrafter"/>
</dbReference>
<keyword evidence="2" id="KW-0175">Coiled coil</keyword>
<reference evidence="6" key="2">
    <citation type="submission" date="2025-08" db="UniProtKB">
        <authorList>
            <consortium name="Ensembl"/>
        </authorList>
    </citation>
    <scope>IDENTIFICATION</scope>
</reference>
<reference evidence="6 7" key="1">
    <citation type="submission" date="2020-06" db="EMBL/GenBank/DDBJ databases">
        <authorList>
            <consortium name="Wellcome Sanger Institute Data Sharing"/>
        </authorList>
    </citation>
    <scope>NUCLEOTIDE SEQUENCE [LARGE SCALE GENOMIC DNA]</scope>
</reference>
<protein>
    <submittedName>
        <fullName evidence="6">Uncharacterized protein</fullName>
    </submittedName>
</protein>
<feature type="compositionally biased region" description="Basic and acidic residues" evidence="3">
    <location>
        <begin position="487"/>
        <end position="507"/>
    </location>
</feature>
<evidence type="ECO:0000259" key="4">
    <source>
        <dbReference type="PROSITE" id="PS50004"/>
    </source>
</evidence>
<dbReference type="SUPFAM" id="SSF49562">
    <property type="entry name" value="C2 domain (Calcium/lipid-binding domain, CaLB)"/>
    <property type="match status" value="1"/>
</dbReference>
<feature type="compositionally biased region" description="Basic residues" evidence="3">
    <location>
        <begin position="454"/>
        <end position="472"/>
    </location>
</feature>
<feature type="compositionally biased region" description="Polar residues" evidence="3">
    <location>
        <begin position="2784"/>
        <end position="2797"/>
    </location>
</feature>
<evidence type="ECO:0000256" key="3">
    <source>
        <dbReference type="SAM" id="MobiDB-lite"/>
    </source>
</evidence>
<feature type="region of interest" description="Disordered" evidence="3">
    <location>
        <begin position="3468"/>
        <end position="3534"/>
    </location>
</feature>
<feature type="compositionally biased region" description="Polar residues" evidence="3">
    <location>
        <begin position="531"/>
        <end position="542"/>
    </location>
</feature>
<dbReference type="Gene3D" id="2.60.40.150">
    <property type="entry name" value="C2 domain"/>
    <property type="match status" value="1"/>
</dbReference>
<feature type="region of interest" description="Disordered" evidence="3">
    <location>
        <begin position="2679"/>
        <end position="2741"/>
    </location>
</feature>
<feature type="compositionally biased region" description="Basic and acidic residues" evidence="3">
    <location>
        <begin position="791"/>
        <end position="807"/>
    </location>
</feature>
<dbReference type="GO" id="GO:0098982">
    <property type="term" value="C:GABA-ergic synapse"/>
    <property type="evidence" value="ECO:0007669"/>
    <property type="project" value="TreeGrafter"/>
</dbReference>
<dbReference type="GO" id="GO:0098882">
    <property type="term" value="F:structural constituent of presynaptic active zone"/>
    <property type="evidence" value="ECO:0007669"/>
    <property type="project" value="TreeGrafter"/>
</dbReference>
<dbReference type="Ensembl" id="ENSDCDT00010030742.1">
    <property type="protein sequence ID" value="ENSDCDP00010024758.1"/>
    <property type="gene ID" value="ENSDCDG00010015534.1"/>
</dbReference>
<proteinExistence type="predicted"/>
<feature type="region of interest" description="Disordered" evidence="3">
    <location>
        <begin position="384"/>
        <end position="582"/>
    </location>
</feature>
<feature type="compositionally biased region" description="Polar residues" evidence="3">
    <location>
        <begin position="4013"/>
        <end position="4026"/>
    </location>
</feature>
<dbReference type="PROSITE" id="PS50004">
    <property type="entry name" value="C2"/>
    <property type="match status" value="1"/>
</dbReference>
<feature type="compositionally biased region" description="Low complexity" evidence="3">
    <location>
        <begin position="2039"/>
        <end position="2053"/>
    </location>
</feature>
<feature type="compositionally biased region" description="Polar residues" evidence="3">
    <location>
        <begin position="1519"/>
        <end position="1529"/>
    </location>
</feature>
<dbReference type="GO" id="GO:1904071">
    <property type="term" value="P:presynaptic active zone assembly"/>
    <property type="evidence" value="ECO:0007669"/>
    <property type="project" value="TreeGrafter"/>
</dbReference>
<dbReference type="Pfam" id="PF00595">
    <property type="entry name" value="PDZ"/>
    <property type="match status" value="1"/>
</dbReference>
<feature type="compositionally biased region" description="Acidic residues" evidence="3">
    <location>
        <begin position="821"/>
        <end position="831"/>
    </location>
</feature>
<feature type="compositionally biased region" description="Low complexity" evidence="3">
    <location>
        <begin position="4050"/>
        <end position="4060"/>
    </location>
</feature>
<dbReference type="PROSITE" id="PS50106">
    <property type="entry name" value="PDZ"/>
    <property type="match status" value="1"/>
</dbReference>